<keyword evidence="7" id="KW-0238">DNA-binding</keyword>
<dbReference type="InterPro" id="IPR051059">
    <property type="entry name" value="VerF-like"/>
</dbReference>
<keyword evidence="2" id="KW-0479">Metal-binding</keyword>
<dbReference type="EMBL" id="KN847342">
    <property type="protein sequence ID" value="KIW38036.1"/>
    <property type="molecule type" value="Genomic_DNA"/>
</dbReference>
<evidence type="ECO:0000256" key="7">
    <source>
        <dbReference type="ARBA" id="ARBA00023125"/>
    </source>
</evidence>
<keyword evidence="8" id="KW-0804">Transcription</keyword>
<evidence type="ECO:0000256" key="6">
    <source>
        <dbReference type="ARBA" id="ARBA00023015"/>
    </source>
</evidence>
<dbReference type="GO" id="GO:0006351">
    <property type="term" value="P:DNA-templated transcription"/>
    <property type="evidence" value="ECO:0007669"/>
    <property type="project" value="InterPro"/>
</dbReference>
<proteinExistence type="predicted"/>
<dbReference type="Gene3D" id="3.30.160.60">
    <property type="entry name" value="Classic Zinc Finger"/>
    <property type="match status" value="1"/>
</dbReference>
<dbReference type="SUPFAM" id="SSF57701">
    <property type="entry name" value="Zn2/Cys6 DNA-binding domain"/>
    <property type="match status" value="1"/>
</dbReference>
<dbReference type="SMART" id="SM00066">
    <property type="entry name" value="GAL4"/>
    <property type="match status" value="1"/>
</dbReference>
<dbReference type="GeneID" id="27362086"/>
<evidence type="ECO:0000259" key="11">
    <source>
        <dbReference type="PROSITE" id="PS50048"/>
    </source>
</evidence>
<evidence type="ECO:0000256" key="2">
    <source>
        <dbReference type="ARBA" id="ARBA00022723"/>
    </source>
</evidence>
<dbReference type="RefSeq" id="XP_016258252.1">
    <property type="nucleotide sequence ID" value="XM_016411498.1"/>
</dbReference>
<dbReference type="PANTHER" id="PTHR40626:SF3">
    <property type="entry name" value="TRANSCRIPTION FACTOR WITH C2H2 AND ZN(2)-CYS(6) DNA BINDING DOMAIN (EUROFUNG)-RELATED"/>
    <property type="match status" value="1"/>
</dbReference>
<name>A0A0D2ACV3_9EURO</name>
<evidence type="ECO:0000256" key="5">
    <source>
        <dbReference type="ARBA" id="ARBA00022833"/>
    </source>
</evidence>
<feature type="domain" description="C2H2-type" evidence="12">
    <location>
        <begin position="11"/>
        <end position="38"/>
    </location>
</feature>
<dbReference type="GO" id="GO:0000981">
    <property type="term" value="F:DNA-binding transcription factor activity, RNA polymerase II-specific"/>
    <property type="evidence" value="ECO:0007669"/>
    <property type="project" value="InterPro"/>
</dbReference>
<dbReference type="CDD" id="cd12148">
    <property type="entry name" value="fungal_TF_MHR"/>
    <property type="match status" value="1"/>
</dbReference>
<dbReference type="Proteomes" id="UP000053342">
    <property type="component" value="Unassembled WGS sequence"/>
</dbReference>
<dbReference type="OrthoDB" id="654211at2759"/>
<dbReference type="CDD" id="cd00067">
    <property type="entry name" value="GAL4"/>
    <property type="match status" value="1"/>
</dbReference>
<dbReference type="PANTHER" id="PTHR40626">
    <property type="entry name" value="MIP31509P"/>
    <property type="match status" value="1"/>
</dbReference>
<dbReference type="InterPro" id="IPR001138">
    <property type="entry name" value="Zn2Cys6_DnaBD"/>
</dbReference>
<accession>A0A0D2ACV3</accession>
<dbReference type="GO" id="GO:0005634">
    <property type="term" value="C:nucleus"/>
    <property type="evidence" value="ECO:0007669"/>
    <property type="project" value="UniProtKB-SubCell"/>
</dbReference>
<dbReference type="GO" id="GO:0008270">
    <property type="term" value="F:zinc ion binding"/>
    <property type="evidence" value="ECO:0007669"/>
    <property type="project" value="UniProtKB-KW"/>
</dbReference>
<dbReference type="PROSITE" id="PS50048">
    <property type="entry name" value="ZN2_CY6_FUNGAL_2"/>
    <property type="match status" value="1"/>
</dbReference>
<evidence type="ECO:0000256" key="8">
    <source>
        <dbReference type="ARBA" id="ARBA00023163"/>
    </source>
</evidence>
<dbReference type="PROSITE" id="PS00463">
    <property type="entry name" value="ZN2_CY6_FUNGAL_1"/>
    <property type="match status" value="1"/>
</dbReference>
<evidence type="ECO:0000256" key="1">
    <source>
        <dbReference type="ARBA" id="ARBA00004123"/>
    </source>
</evidence>
<keyword evidence="4 10" id="KW-0863">Zinc-finger</keyword>
<keyword evidence="14" id="KW-1185">Reference proteome</keyword>
<evidence type="ECO:0000256" key="4">
    <source>
        <dbReference type="ARBA" id="ARBA00022771"/>
    </source>
</evidence>
<evidence type="ECO:0000313" key="13">
    <source>
        <dbReference type="EMBL" id="KIW38036.1"/>
    </source>
</evidence>
<dbReference type="GO" id="GO:0000978">
    <property type="term" value="F:RNA polymerase II cis-regulatory region sequence-specific DNA binding"/>
    <property type="evidence" value="ECO:0007669"/>
    <property type="project" value="InterPro"/>
</dbReference>
<feature type="domain" description="Zn(2)-C6 fungal-type" evidence="11">
    <location>
        <begin position="83"/>
        <end position="112"/>
    </location>
</feature>
<dbReference type="InterPro" id="IPR036864">
    <property type="entry name" value="Zn2-C6_fun-type_DNA-bd_sf"/>
</dbReference>
<evidence type="ECO:0000259" key="12">
    <source>
        <dbReference type="PROSITE" id="PS50157"/>
    </source>
</evidence>
<dbReference type="AlphaFoldDB" id="A0A0D2ACV3"/>
<dbReference type="Gene3D" id="4.10.240.10">
    <property type="entry name" value="Zn(2)-C6 fungal-type DNA-binding domain"/>
    <property type="match status" value="1"/>
</dbReference>
<dbReference type="Pfam" id="PF04082">
    <property type="entry name" value="Fungal_trans"/>
    <property type="match status" value="1"/>
</dbReference>
<dbReference type="SUPFAM" id="SSF57667">
    <property type="entry name" value="beta-beta-alpha zinc fingers"/>
    <property type="match status" value="1"/>
</dbReference>
<evidence type="ECO:0008006" key="15">
    <source>
        <dbReference type="Google" id="ProtNLM"/>
    </source>
</evidence>
<dbReference type="VEuPathDB" id="FungiDB:PV06_10012"/>
<dbReference type="STRING" id="215243.A0A0D2ACV3"/>
<evidence type="ECO:0000313" key="14">
    <source>
        <dbReference type="Proteomes" id="UP000053342"/>
    </source>
</evidence>
<organism evidence="13 14">
    <name type="scientific">Exophiala oligosperma</name>
    <dbReference type="NCBI Taxonomy" id="215243"/>
    <lineage>
        <taxon>Eukaryota</taxon>
        <taxon>Fungi</taxon>
        <taxon>Dikarya</taxon>
        <taxon>Ascomycota</taxon>
        <taxon>Pezizomycotina</taxon>
        <taxon>Eurotiomycetes</taxon>
        <taxon>Chaetothyriomycetidae</taxon>
        <taxon>Chaetothyriales</taxon>
        <taxon>Herpotrichiellaceae</taxon>
        <taxon>Exophiala</taxon>
    </lineage>
</organism>
<keyword evidence="5" id="KW-0862">Zinc</keyword>
<reference evidence="13 14" key="1">
    <citation type="submission" date="2015-01" db="EMBL/GenBank/DDBJ databases">
        <title>The Genome Sequence of Exophiala oligosperma CBS72588.</title>
        <authorList>
            <consortium name="The Broad Institute Genomics Platform"/>
            <person name="Cuomo C."/>
            <person name="de Hoog S."/>
            <person name="Gorbushina A."/>
            <person name="Stielow B."/>
            <person name="Teixiera M."/>
            <person name="Abouelleil A."/>
            <person name="Chapman S.B."/>
            <person name="Priest M."/>
            <person name="Young S.K."/>
            <person name="Wortman J."/>
            <person name="Nusbaum C."/>
            <person name="Birren B."/>
        </authorList>
    </citation>
    <scope>NUCLEOTIDE SEQUENCE [LARGE SCALE GENOMIC DNA]</scope>
    <source>
        <strain evidence="13 14">CBS 72588</strain>
    </source>
</reference>
<dbReference type="HOGENOM" id="CLU_012538_0_1_1"/>
<evidence type="ECO:0000256" key="10">
    <source>
        <dbReference type="PROSITE-ProRule" id="PRU00042"/>
    </source>
</evidence>
<evidence type="ECO:0000256" key="3">
    <source>
        <dbReference type="ARBA" id="ARBA00022737"/>
    </source>
</evidence>
<protein>
    <recommendedName>
        <fullName evidence="15">C2H2-type domain-containing protein</fullName>
    </recommendedName>
</protein>
<dbReference type="InterPro" id="IPR036236">
    <property type="entry name" value="Znf_C2H2_sf"/>
</dbReference>
<sequence>MSTNVNSHRPFRCYICCSEFKRNAHLQRHLQCHLPQELVVCQFCSSSFKRSDALRKHWRSCAVREALGEPIPFQKPPGRRKTSCDSCSTLRQKCDLSWPCGNCLSRSRSCMYSYNATDRGHPREQDTQVGPDLNIGYSSTFDATGLLFSGFDDCFRRFSSYGVPSYAESTNLPMIPSSMYTFMGTAKLEFLVHFTIYPGIDSTFNFVTTQENCDTITAKARTTSTWNDFFESAVGSISTVSAMPKSVHKSQATSWFLHPLFMQSKALWELLYPNMTGEITDVSNLAFLDSCDNTVALDFFSPYNLENYLEQYWDRWAPHCPMIHRPSFDVQHARSELLLVMVIAGALHSCDLEAVQRARSWLDVAEHVIFQHPFLSGVNARCPEHEEREISSREKLDMLQTALLISVLQNFEGSAESRKAIRQRQYNNVILAARAFGLDRAKHSSEVDLESGFIDWAEFIFVEELIRTCTYTFLLDTAFTIFHNCPPRLAVSELTIGCACSDYCFEAENAFDFLARVQSTHADYRRTVHLSYRELVQQVVLESRLTPETMTLGSGLTTLDLFTVISCIHSMIFCQQSSLSLTPASVRTFQTTVQNWFDAWNLRAPDLLHASTTSTITPRSNRPRSSSFTRHAGEYASLAMAKLAIFLRNHGTKSAACVAPVNEKALLDFNPENVANIVHEALALGQCF</sequence>
<dbReference type="InterPro" id="IPR007219">
    <property type="entry name" value="XnlR_reg_dom"/>
</dbReference>
<dbReference type="GO" id="GO:0000785">
    <property type="term" value="C:chromatin"/>
    <property type="evidence" value="ECO:0007669"/>
    <property type="project" value="TreeGrafter"/>
</dbReference>
<keyword evidence="3" id="KW-0677">Repeat</keyword>
<comment type="subcellular location">
    <subcellularLocation>
        <location evidence="1">Nucleus</location>
    </subcellularLocation>
</comment>
<keyword evidence="9" id="KW-0539">Nucleus</keyword>
<dbReference type="PROSITE" id="PS50157">
    <property type="entry name" value="ZINC_FINGER_C2H2_2"/>
    <property type="match status" value="1"/>
</dbReference>
<evidence type="ECO:0000256" key="9">
    <source>
        <dbReference type="ARBA" id="ARBA00023242"/>
    </source>
</evidence>
<dbReference type="InterPro" id="IPR013087">
    <property type="entry name" value="Znf_C2H2_type"/>
</dbReference>
<keyword evidence="6" id="KW-0805">Transcription regulation</keyword>
<gene>
    <name evidence="13" type="ORF">PV06_10012</name>
</gene>
<dbReference type="Pfam" id="PF00172">
    <property type="entry name" value="Zn_clus"/>
    <property type="match status" value="1"/>
</dbReference>
<dbReference type="PROSITE" id="PS00028">
    <property type="entry name" value="ZINC_FINGER_C2H2_1"/>
    <property type="match status" value="1"/>
</dbReference>